<organism evidence="1 2">
    <name type="scientific">Racocetra persica</name>
    <dbReference type="NCBI Taxonomy" id="160502"/>
    <lineage>
        <taxon>Eukaryota</taxon>
        <taxon>Fungi</taxon>
        <taxon>Fungi incertae sedis</taxon>
        <taxon>Mucoromycota</taxon>
        <taxon>Glomeromycotina</taxon>
        <taxon>Glomeromycetes</taxon>
        <taxon>Diversisporales</taxon>
        <taxon>Gigasporaceae</taxon>
        <taxon>Racocetra</taxon>
    </lineage>
</organism>
<feature type="non-terminal residue" evidence="1">
    <location>
        <position position="1"/>
    </location>
</feature>
<accession>A0ACA9Q4U6</accession>
<sequence>TKIMKIHCFVFAFLPLFLSTTSIVFCDKSAQQYFDEGNEFFADQKYDEAVKSFVAAINQNPNDYLYYFKRALTYLALERRSLSEAKADLKQYLQKNEQDIEGQKLLVSVNSAETHINTAEDAIKSESHDACIENIFKAIKISPHSPRLRLTRAQCHLAKGEVEEGVRDLS</sequence>
<reference evidence="1" key="1">
    <citation type="submission" date="2021-06" db="EMBL/GenBank/DDBJ databases">
        <authorList>
            <person name="Kallberg Y."/>
            <person name="Tangrot J."/>
            <person name="Rosling A."/>
        </authorList>
    </citation>
    <scope>NUCLEOTIDE SEQUENCE</scope>
    <source>
        <strain evidence="1">MA461A</strain>
    </source>
</reference>
<dbReference type="Proteomes" id="UP000789920">
    <property type="component" value="Unassembled WGS sequence"/>
</dbReference>
<name>A0ACA9Q4U6_9GLOM</name>
<gene>
    <name evidence="1" type="ORF">RPERSI_LOCUS12475</name>
</gene>
<feature type="non-terminal residue" evidence="1">
    <location>
        <position position="170"/>
    </location>
</feature>
<evidence type="ECO:0000313" key="2">
    <source>
        <dbReference type="Proteomes" id="UP000789920"/>
    </source>
</evidence>
<proteinExistence type="predicted"/>
<keyword evidence="2" id="KW-1185">Reference proteome</keyword>
<comment type="caution">
    <text evidence="1">The sequence shown here is derived from an EMBL/GenBank/DDBJ whole genome shotgun (WGS) entry which is preliminary data.</text>
</comment>
<evidence type="ECO:0000313" key="1">
    <source>
        <dbReference type="EMBL" id="CAG8734165.1"/>
    </source>
</evidence>
<dbReference type="EMBL" id="CAJVQC010026763">
    <property type="protein sequence ID" value="CAG8734165.1"/>
    <property type="molecule type" value="Genomic_DNA"/>
</dbReference>
<protein>
    <submittedName>
        <fullName evidence="1">32929_t:CDS:1</fullName>
    </submittedName>
</protein>